<keyword evidence="1" id="KW-0812">Transmembrane</keyword>
<reference evidence="3" key="1">
    <citation type="journal article" date="2019" name="Int. J. Syst. Evol. Microbiol.">
        <title>The Global Catalogue of Microorganisms (GCM) 10K type strain sequencing project: providing services to taxonomists for standard genome sequencing and annotation.</title>
        <authorList>
            <consortium name="The Broad Institute Genomics Platform"/>
            <consortium name="The Broad Institute Genome Sequencing Center for Infectious Disease"/>
            <person name="Wu L."/>
            <person name="Ma J."/>
        </authorList>
    </citation>
    <scope>NUCLEOTIDE SEQUENCE [LARGE SCALE GENOMIC DNA]</scope>
    <source>
        <strain evidence="3">KCTC 42423</strain>
    </source>
</reference>
<name>A0ABW5NEM1_9FLAO</name>
<dbReference type="EMBL" id="JBHULX010000039">
    <property type="protein sequence ID" value="MFD2593013.1"/>
    <property type="molecule type" value="Genomic_DNA"/>
</dbReference>
<dbReference type="RefSeq" id="WP_378255197.1">
    <property type="nucleotide sequence ID" value="NZ_JBHSJV010000001.1"/>
</dbReference>
<gene>
    <name evidence="2" type="ORF">ACFSTE_19405</name>
</gene>
<protein>
    <submittedName>
        <fullName evidence="2">VWA domain-containing protein</fullName>
    </submittedName>
</protein>
<keyword evidence="1" id="KW-1133">Transmembrane helix</keyword>
<accession>A0ABW5NEM1</accession>
<dbReference type="PANTHER" id="PTHR37947">
    <property type="entry name" value="BLL2462 PROTEIN"/>
    <property type="match status" value="1"/>
</dbReference>
<evidence type="ECO:0000256" key="1">
    <source>
        <dbReference type="SAM" id="Phobius"/>
    </source>
</evidence>
<comment type="caution">
    <text evidence="2">The sequence shown here is derived from an EMBL/GenBank/DDBJ whole genome shotgun (WGS) entry which is preliminary data.</text>
</comment>
<proteinExistence type="predicted"/>
<sequence length="676" mass="77849">MQIQQIILIIGAGVLALLIALFQYLYKAKSRSRRNLFFAFLRFLSVFSLLLLLIDPTFTQNTYINEKPTLLVAVDNSSSLKHLKQDQILQKMVQELKDNTSLNERFDIDYYAFSDALKDSLSLDFTGKQTNIYNTIDELNQIYKSNIAPVVLLTDGNQTYGKEYQFKTTKHTQQVFPVILGDTTIVEDLKIEQLNVNRYVYLKNKFPVELILSYSGDNTITTSLEILSGTRKIYNTTVSFSKEENSKVIKVTLPTIQPGVFEYKARLVPLDQEKNTINNTKNFAVEVIDQKTNVLLVSRISHPDLGALKKSIESNERRSVTIVKPSDIRKLDEYQLIVIYQPDATFRKLYEELKTVKKNVLTITGTKTNWNFLNQIQAKYTQAITGQTENYTPRFNANYSAFLLEDIGFDKYPPLLGNFGDIRINVAHDILLYRSISGIETNFPLLCSLEDNGIREAVLLGENIWRWRANDFLLTNNFESFDNFLGKLVQYLASNKKKSRLTTYAEPFYYGNTNIKIKAAYFTKNYEFDRRASVSIRIENKNTNSVKEIPMLLRKNAYQVDVSDLPAGSYTYSVHVAGENLSRSGNFTVLEYNVEQQFLNADVTKLKQLATNTGGKSYYIHQKNQLLDDLIHDDRYQIIQKKEEKVISLIDWKYLVLIIVGSLAIEWFMRKYNGLI</sequence>
<keyword evidence="1" id="KW-0472">Membrane</keyword>
<keyword evidence="3" id="KW-1185">Reference proteome</keyword>
<feature type="transmembrane region" description="Helical" evidence="1">
    <location>
        <begin position="6"/>
        <end position="24"/>
    </location>
</feature>
<dbReference type="PANTHER" id="PTHR37947:SF1">
    <property type="entry name" value="BLL2462 PROTEIN"/>
    <property type="match status" value="1"/>
</dbReference>
<organism evidence="2 3">
    <name type="scientific">Aquimarina hainanensis</name>
    <dbReference type="NCBI Taxonomy" id="1578017"/>
    <lineage>
        <taxon>Bacteria</taxon>
        <taxon>Pseudomonadati</taxon>
        <taxon>Bacteroidota</taxon>
        <taxon>Flavobacteriia</taxon>
        <taxon>Flavobacteriales</taxon>
        <taxon>Flavobacteriaceae</taxon>
        <taxon>Aquimarina</taxon>
    </lineage>
</organism>
<feature type="transmembrane region" description="Helical" evidence="1">
    <location>
        <begin position="36"/>
        <end position="54"/>
    </location>
</feature>
<dbReference type="Proteomes" id="UP001597459">
    <property type="component" value="Unassembled WGS sequence"/>
</dbReference>
<evidence type="ECO:0000313" key="2">
    <source>
        <dbReference type="EMBL" id="MFD2593013.1"/>
    </source>
</evidence>
<evidence type="ECO:0000313" key="3">
    <source>
        <dbReference type="Proteomes" id="UP001597459"/>
    </source>
</evidence>